<evidence type="ECO:0000256" key="1">
    <source>
        <dbReference type="SAM" id="SignalP"/>
    </source>
</evidence>
<feature type="signal peptide" evidence="1">
    <location>
        <begin position="1"/>
        <end position="33"/>
    </location>
</feature>
<protein>
    <recommendedName>
        <fullName evidence="4">Secreted protein</fullName>
    </recommendedName>
</protein>
<keyword evidence="3" id="KW-1185">Reference proteome</keyword>
<organism evidence="2 3">
    <name type="scientific">Caballeronia jiangsuensis</name>
    <dbReference type="NCBI Taxonomy" id="1458357"/>
    <lineage>
        <taxon>Bacteria</taxon>
        <taxon>Pseudomonadati</taxon>
        <taxon>Pseudomonadota</taxon>
        <taxon>Betaproteobacteria</taxon>
        <taxon>Burkholderiales</taxon>
        <taxon>Burkholderiaceae</taxon>
        <taxon>Caballeronia</taxon>
    </lineage>
</organism>
<dbReference type="RefSeq" id="WP_250483420.1">
    <property type="nucleotide sequence ID" value="NZ_JAQQDB010000062.1"/>
</dbReference>
<keyword evidence="1" id="KW-0732">Signal</keyword>
<feature type="chain" id="PRO_5047149952" description="Secreted protein" evidence="1">
    <location>
        <begin position="34"/>
        <end position="194"/>
    </location>
</feature>
<evidence type="ECO:0008006" key="4">
    <source>
        <dbReference type="Google" id="ProtNLM"/>
    </source>
</evidence>
<evidence type="ECO:0000313" key="2">
    <source>
        <dbReference type="EMBL" id="MFM0522873.1"/>
    </source>
</evidence>
<proteinExistence type="predicted"/>
<gene>
    <name evidence="2" type="ORF">PQR08_36215</name>
</gene>
<name>A0ABW9CWI0_9BURK</name>
<accession>A0ABW9CWI0</accession>
<dbReference type="EMBL" id="JAQQDB010000062">
    <property type="protein sequence ID" value="MFM0522873.1"/>
    <property type="molecule type" value="Genomic_DNA"/>
</dbReference>
<reference evidence="2 3" key="1">
    <citation type="journal article" date="2024" name="Chem. Sci.">
        <title>Discovery of megapolipeptins by genome mining of a Burkholderiales bacteria collection.</title>
        <authorList>
            <person name="Paulo B.S."/>
            <person name="Recchia M.J.J."/>
            <person name="Lee S."/>
            <person name="Fergusson C.H."/>
            <person name="Romanowski S.B."/>
            <person name="Hernandez A."/>
            <person name="Krull N."/>
            <person name="Liu D.Y."/>
            <person name="Cavanagh H."/>
            <person name="Bos A."/>
            <person name="Gray C.A."/>
            <person name="Murphy B.T."/>
            <person name="Linington R.G."/>
            <person name="Eustaquio A.S."/>
        </authorList>
    </citation>
    <scope>NUCLEOTIDE SEQUENCE [LARGE SCALE GENOMIC DNA]</scope>
    <source>
        <strain evidence="2 3">RL17-374-BIF-D</strain>
    </source>
</reference>
<sequence length="194" mass="20665">MVFATRAGFSACAVDFFAVLVAVAVFARASAGAAAKDVATAMETAMDNAERTATPCTTFNDENISVFISVLLGGWRVPPSVVKQRNLSNIKHLSALVKLSCKPGLHIADQQRASIGKKRSSRRNRAAKSALFYTTANALSAKLSTTLVKRVNRIGQNAELRIDGGAVGCRGQTRDRSDSRNVNVSSTIWCTATS</sequence>
<dbReference type="Proteomes" id="UP001629462">
    <property type="component" value="Unassembled WGS sequence"/>
</dbReference>
<evidence type="ECO:0000313" key="3">
    <source>
        <dbReference type="Proteomes" id="UP001629462"/>
    </source>
</evidence>
<comment type="caution">
    <text evidence="2">The sequence shown here is derived from an EMBL/GenBank/DDBJ whole genome shotgun (WGS) entry which is preliminary data.</text>
</comment>